<evidence type="ECO:0000256" key="1">
    <source>
        <dbReference type="SAM" id="MobiDB-lite"/>
    </source>
</evidence>
<keyword evidence="3" id="KW-1185">Reference proteome</keyword>
<dbReference type="Proteomes" id="UP000571817">
    <property type="component" value="Unassembled WGS sequence"/>
</dbReference>
<evidence type="ECO:0000313" key="2">
    <source>
        <dbReference type="EMBL" id="NYJ74850.1"/>
    </source>
</evidence>
<reference evidence="2 3" key="1">
    <citation type="submission" date="2020-07" db="EMBL/GenBank/DDBJ databases">
        <title>Sequencing the genomes of 1000 actinobacteria strains.</title>
        <authorList>
            <person name="Klenk H.-P."/>
        </authorList>
    </citation>
    <scope>NUCLEOTIDE SEQUENCE [LARGE SCALE GENOMIC DNA]</scope>
    <source>
        <strain evidence="2 3">DSM 29531</strain>
    </source>
</reference>
<evidence type="ECO:0000313" key="3">
    <source>
        <dbReference type="Proteomes" id="UP000571817"/>
    </source>
</evidence>
<feature type="compositionally biased region" description="Low complexity" evidence="1">
    <location>
        <begin position="95"/>
        <end position="105"/>
    </location>
</feature>
<proteinExistence type="predicted"/>
<name>A0A853DJF7_9MICO</name>
<comment type="caution">
    <text evidence="2">The sequence shown here is derived from an EMBL/GenBank/DDBJ whole genome shotgun (WGS) entry which is preliminary data.</text>
</comment>
<dbReference type="RefSeq" id="WP_179481071.1">
    <property type="nucleotide sequence ID" value="NZ_JACCFW010000001.1"/>
</dbReference>
<dbReference type="AlphaFoldDB" id="A0A853DJF7"/>
<accession>A0A853DJF7</accession>
<feature type="region of interest" description="Disordered" evidence="1">
    <location>
        <begin position="86"/>
        <end position="107"/>
    </location>
</feature>
<sequence>MKNLSEASPRRAWRLTVFISCVLLLFASGGVWGGASAAPAARPSATPQAAVRSAVRLVATTTPGRLRAAAKGQAAKVRVAPLLRPHRPSLSTEQRATAPRTTPRTVGHARQQLQGALSPTVEFDGVDAIQSKAVAGYDVEPPDEGLGAGNGYVANFVNVAGAIYRTDGSTVTAPFFLNTFFDEPATANLTDTRVYYDAPSRTWFATMLEYGLTSDGSAVTESHVDLAVSSTANPAGAWHIYRVSTTDLDHAGCPCLADYPIMGVSRSNVYLSTNEFTSNEQAFNGAQLYVLSKSQLVAGRATVNTVNFQNLAAGGAPGYHVQPANTVANAPAEFMLSSLDPNSTFDNRLAVWAVTNESSVTTGHGMPSLSVRVIGSEAYGFPPNAQTPPGFCNGKACDAGLPTTGVLQTDFDAMQETQYINGRLVGALNTGVTVAGDTAARSGVAWFVIKPTVNGASVGTGTRVTRQGYVSTSGEYLLYPHLNRTSSGAMALVFGLGGPGTYPSAAYATARAGRDFGPIQVAAAGTGPDNGFSGTAKFGGAGRWGDYSNGEIIPGTNRVWLATQYIPNTGDGNANWGNAIFELRLP</sequence>
<organism evidence="2 3">
    <name type="scientific">Allobranchiibius huperziae</name>
    <dbReference type="NCBI Taxonomy" id="1874116"/>
    <lineage>
        <taxon>Bacteria</taxon>
        <taxon>Bacillati</taxon>
        <taxon>Actinomycetota</taxon>
        <taxon>Actinomycetes</taxon>
        <taxon>Micrococcales</taxon>
        <taxon>Dermacoccaceae</taxon>
        <taxon>Allobranchiibius</taxon>
    </lineage>
</organism>
<gene>
    <name evidence="2" type="ORF">HNR15_001813</name>
</gene>
<dbReference type="EMBL" id="JACCFW010000001">
    <property type="protein sequence ID" value="NYJ74850.1"/>
    <property type="molecule type" value="Genomic_DNA"/>
</dbReference>
<protein>
    <submittedName>
        <fullName evidence="2">Uncharacterized protein</fullName>
    </submittedName>
</protein>